<dbReference type="GO" id="GO:0061025">
    <property type="term" value="P:membrane fusion"/>
    <property type="evidence" value="ECO:0007669"/>
    <property type="project" value="TreeGrafter"/>
</dbReference>
<comment type="caution">
    <text evidence="7">The sequence shown here is derived from an EMBL/GenBank/DDBJ whole genome shotgun (WGS) entry which is preliminary data.</text>
</comment>
<evidence type="ECO:0000256" key="3">
    <source>
        <dbReference type="ARBA" id="ARBA00022737"/>
    </source>
</evidence>
<dbReference type="PANTHER" id="PTHR12546:SF34">
    <property type="entry name" value="FER-1-LIKE PROTEIN 5"/>
    <property type="match status" value="1"/>
</dbReference>
<protein>
    <recommendedName>
        <fullName evidence="6">C2 domain-containing protein</fullName>
    </recommendedName>
</protein>
<keyword evidence="8" id="KW-1185">Reference proteome</keyword>
<dbReference type="Pfam" id="PF00168">
    <property type="entry name" value="C2"/>
    <property type="match status" value="2"/>
</dbReference>
<keyword evidence="2" id="KW-0812">Transmembrane</keyword>
<evidence type="ECO:0000256" key="2">
    <source>
        <dbReference type="ARBA" id="ARBA00022692"/>
    </source>
</evidence>
<sequence length="288" mass="31226">MLRCHAVAARIPGATGSGPGVLLSVCFRGVPRRTQVVPEERSLTWNEELVWPLDSCPLSAADALSLRLRRWECLLPRSDHLGAAAVSLEQLVANPSLPMAVGDIPLLDGRERPTGCTVTLRCCHDPHGAAGAVPVPSVYGLVAPEPPAMGPAERKEDFQVWHPGVRRHPGVTSPRGHRLTATPQVRVRVIKGHQLRGKDIKPVVKVQIGKQNFRTRSRTGNNPYFNEVFCQNFHQTPEQLVAQPIQIQVLRSPNICTNPVIGIFELDIGTIYSAPGQESVGMALGGTG</sequence>
<dbReference type="GO" id="GO:0007009">
    <property type="term" value="P:plasma membrane organization"/>
    <property type="evidence" value="ECO:0007669"/>
    <property type="project" value="TreeGrafter"/>
</dbReference>
<reference evidence="7 8" key="1">
    <citation type="submission" date="2018-07" db="EMBL/GenBank/DDBJ databases">
        <title>A high quality draft genome assembly of the barn swallow (H. rustica rustica).</title>
        <authorList>
            <person name="Formenti G."/>
            <person name="Chiara M."/>
            <person name="Poveda L."/>
            <person name="Francoijs K.-J."/>
            <person name="Bonisoli-Alquati A."/>
            <person name="Canova L."/>
            <person name="Gianfranceschi L."/>
            <person name="Horner D.S."/>
            <person name="Saino N."/>
        </authorList>
    </citation>
    <scope>NUCLEOTIDE SEQUENCE [LARGE SCALE GENOMIC DNA]</scope>
    <source>
        <strain evidence="7">Chelidonia</strain>
        <tissue evidence="7">Blood</tissue>
    </source>
</reference>
<dbReference type="InterPro" id="IPR037721">
    <property type="entry name" value="Ferlin"/>
</dbReference>
<dbReference type="AlphaFoldDB" id="A0A3M0IQJ2"/>
<name>A0A3M0IQJ2_HIRRU</name>
<keyword evidence="4" id="KW-1133">Transmembrane helix</keyword>
<dbReference type="OrthoDB" id="10059618at2759"/>
<dbReference type="EMBL" id="QRBI01000240">
    <property type="protein sequence ID" value="RMB91064.1"/>
    <property type="molecule type" value="Genomic_DNA"/>
</dbReference>
<evidence type="ECO:0000313" key="7">
    <source>
        <dbReference type="EMBL" id="RMB91064.1"/>
    </source>
</evidence>
<dbReference type="STRING" id="333673.A0A3M0IQJ2"/>
<dbReference type="PROSITE" id="PS50004">
    <property type="entry name" value="C2"/>
    <property type="match status" value="2"/>
</dbReference>
<dbReference type="InterPro" id="IPR035892">
    <property type="entry name" value="C2_domain_sf"/>
</dbReference>
<dbReference type="SUPFAM" id="SSF49562">
    <property type="entry name" value="C2 domain (Calcium/lipid-binding domain, CaLB)"/>
    <property type="match status" value="2"/>
</dbReference>
<dbReference type="PANTHER" id="PTHR12546">
    <property type="entry name" value="FER-1-LIKE"/>
    <property type="match status" value="1"/>
</dbReference>
<dbReference type="InterPro" id="IPR000008">
    <property type="entry name" value="C2_dom"/>
</dbReference>
<comment type="subcellular location">
    <subcellularLocation>
        <location evidence="1">Membrane</location>
        <topology evidence="1">Single-pass membrane protein</topology>
    </subcellularLocation>
</comment>
<feature type="domain" description="C2" evidence="6">
    <location>
        <begin position="1"/>
        <end position="101"/>
    </location>
</feature>
<evidence type="ECO:0000256" key="4">
    <source>
        <dbReference type="ARBA" id="ARBA00022989"/>
    </source>
</evidence>
<evidence type="ECO:0000313" key="8">
    <source>
        <dbReference type="Proteomes" id="UP000269221"/>
    </source>
</evidence>
<keyword evidence="5" id="KW-0472">Membrane</keyword>
<evidence type="ECO:0000259" key="6">
    <source>
        <dbReference type="PROSITE" id="PS50004"/>
    </source>
</evidence>
<feature type="domain" description="C2" evidence="6">
    <location>
        <begin position="165"/>
        <end position="281"/>
    </location>
</feature>
<keyword evidence="3" id="KW-0677">Repeat</keyword>
<gene>
    <name evidence="7" type="ORF">DUI87_32662</name>
</gene>
<evidence type="ECO:0000256" key="1">
    <source>
        <dbReference type="ARBA" id="ARBA00004167"/>
    </source>
</evidence>
<dbReference type="GO" id="GO:0016020">
    <property type="term" value="C:membrane"/>
    <property type="evidence" value="ECO:0007669"/>
    <property type="project" value="UniProtKB-SubCell"/>
</dbReference>
<dbReference type="Proteomes" id="UP000269221">
    <property type="component" value="Unassembled WGS sequence"/>
</dbReference>
<organism evidence="7 8">
    <name type="scientific">Hirundo rustica rustica</name>
    <dbReference type="NCBI Taxonomy" id="333673"/>
    <lineage>
        <taxon>Eukaryota</taxon>
        <taxon>Metazoa</taxon>
        <taxon>Chordata</taxon>
        <taxon>Craniata</taxon>
        <taxon>Vertebrata</taxon>
        <taxon>Euteleostomi</taxon>
        <taxon>Archelosauria</taxon>
        <taxon>Archosauria</taxon>
        <taxon>Dinosauria</taxon>
        <taxon>Saurischia</taxon>
        <taxon>Theropoda</taxon>
        <taxon>Coelurosauria</taxon>
        <taxon>Aves</taxon>
        <taxon>Neognathae</taxon>
        <taxon>Neoaves</taxon>
        <taxon>Telluraves</taxon>
        <taxon>Australaves</taxon>
        <taxon>Passeriformes</taxon>
        <taxon>Sylvioidea</taxon>
        <taxon>Hirundinidae</taxon>
        <taxon>Hirundo</taxon>
    </lineage>
</organism>
<dbReference type="Gene3D" id="2.60.40.150">
    <property type="entry name" value="C2 domain"/>
    <property type="match status" value="2"/>
</dbReference>
<accession>A0A3M0IQJ2</accession>
<proteinExistence type="predicted"/>
<dbReference type="SMART" id="SM00239">
    <property type="entry name" value="C2"/>
    <property type="match status" value="2"/>
</dbReference>
<evidence type="ECO:0000256" key="5">
    <source>
        <dbReference type="ARBA" id="ARBA00023136"/>
    </source>
</evidence>